<feature type="chain" id="PRO_5046651865" evidence="8">
    <location>
        <begin position="26"/>
        <end position="413"/>
    </location>
</feature>
<dbReference type="InterPro" id="IPR050131">
    <property type="entry name" value="Peptidase_S8_subtilisin-like"/>
</dbReference>
<organism evidence="10 11">
    <name type="scientific">Cryptosporangium minutisporangium</name>
    <dbReference type="NCBI Taxonomy" id="113569"/>
    <lineage>
        <taxon>Bacteria</taxon>
        <taxon>Bacillati</taxon>
        <taxon>Actinomycetota</taxon>
        <taxon>Actinomycetes</taxon>
        <taxon>Cryptosporangiales</taxon>
        <taxon>Cryptosporangiaceae</taxon>
        <taxon>Cryptosporangium</taxon>
    </lineage>
</organism>
<proteinExistence type="inferred from homology"/>
<dbReference type="Pfam" id="PF00082">
    <property type="entry name" value="Peptidase_S8"/>
    <property type="match status" value="1"/>
</dbReference>
<dbReference type="Gene3D" id="3.40.50.200">
    <property type="entry name" value="Peptidase S8/S53 domain"/>
    <property type="match status" value="1"/>
</dbReference>
<keyword evidence="3" id="KW-0378">Hydrolase</keyword>
<dbReference type="Proteomes" id="UP001501676">
    <property type="component" value="Unassembled WGS sequence"/>
</dbReference>
<keyword evidence="11" id="KW-1185">Reference proteome</keyword>
<accession>A0ABP6TC69</accession>
<evidence type="ECO:0000259" key="9">
    <source>
        <dbReference type="Pfam" id="PF00082"/>
    </source>
</evidence>
<evidence type="ECO:0000256" key="4">
    <source>
        <dbReference type="ARBA" id="ARBA00022825"/>
    </source>
</evidence>
<feature type="region of interest" description="Disordered" evidence="6">
    <location>
        <begin position="381"/>
        <end position="413"/>
    </location>
</feature>
<feature type="transmembrane region" description="Helical" evidence="7">
    <location>
        <begin position="352"/>
        <end position="374"/>
    </location>
</feature>
<keyword evidence="4" id="KW-0720">Serine protease</keyword>
<comment type="caution">
    <text evidence="10">The sequence shown here is derived from an EMBL/GenBank/DDBJ whole genome shotgun (WGS) entry which is preliminary data.</text>
</comment>
<keyword evidence="7" id="KW-1133">Transmembrane helix</keyword>
<protein>
    <submittedName>
        <fullName evidence="10">Type VII secretion-associated serine protease mycosin</fullName>
    </submittedName>
</protein>
<keyword evidence="8" id="KW-0732">Signal</keyword>
<evidence type="ECO:0000256" key="3">
    <source>
        <dbReference type="ARBA" id="ARBA00022801"/>
    </source>
</evidence>
<feature type="domain" description="Peptidase S8/S53" evidence="9">
    <location>
        <begin position="60"/>
        <end position="306"/>
    </location>
</feature>
<name>A0ABP6TC69_9ACTN</name>
<dbReference type="InterPro" id="IPR036852">
    <property type="entry name" value="Peptidase_S8/S53_dom_sf"/>
</dbReference>
<dbReference type="RefSeq" id="WP_345733931.1">
    <property type="nucleotide sequence ID" value="NZ_BAAAYN010000106.1"/>
</dbReference>
<evidence type="ECO:0000256" key="5">
    <source>
        <dbReference type="PROSITE-ProRule" id="PRU01240"/>
    </source>
</evidence>
<dbReference type="InterPro" id="IPR000209">
    <property type="entry name" value="Peptidase_S8/S53_dom"/>
</dbReference>
<dbReference type="PANTHER" id="PTHR43806:SF11">
    <property type="entry name" value="CEREVISIN-RELATED"/>
    <property type="match status" value="1"/>
</dbReference>
<keyword evidence="2 10" id="KW-0645">Protease</keyword>
<dbReference type="PANTHER" id="PTHR43806">
    <property type="entry name" value="PEPTIDASE S8"/>
    <property type="match status" value="1"/>
</dbReference>
<keyword evidence="7" id="KW-0812">Transmembrane</keyword>
<evidence type="ECO:0000256" key="8">
    <source>
        <dbReference type="SAM" id="SignalP"/>
    </source>
</evidence>
<evidence type="ECO:0000256" key="7">
    <source>
        <dbReference type="SAM" id="Phobius"/>
    </source>
</evidence>
<gene>
    <name evidence="10" type="primary">mycP_2</name>
    <name evidence="10" type="ORF">GCM10020369_83770</name>
</gene>
<reference evidence="11" key="1">
    <citation type="journal article" date="2019" name="Int. J. Syst. Evol. Microbiol.">
        <title>The Global Catalogue of Microorganisms (GCM) 10K type strain sequencing project: providing services to taxonomists for standard genome sequencing and annotation.</title>
        <authorList>
            <consortium name="The Broad Institute Genomics Platform"/>
            <consortium name="The Broad Institute Genome Sequencing Center for Infectious Disease"/>
            <person name="Wu L."/>
            <person name="Ma J."/>
        </authorList>
    </citation>
    <scope>NUCLEOTIDE SEQUENCE [LARGE SCALE GENOMIC DNA]</scope>
    <source>
        <strain evidence="11">JCM 9458</strain>
    </source>
</reference>
<dbReference type="InterPro" id="IPR015500">
    <property type="entry name" value="Peptidase_S8_subtilisin-rel"/>
</dbReference>
<dbReference type="PROSITE" id="PS51892">
    <property type="entry name" value="SUBTILASE"/>
    <property type="match status" value="1"/>
</dbReference>
<comment type="caution">
    <text evidence="5">Lacks conserved residue(s) required for the propagation of feature annotation.</text>
</comment>
<comment type="similarity">
    <text evidence="1 5">Belongs to the peptidase S8 family.</text>
</comment>
<dbReference type="GO" id="GO:0008233">
    <property type="term" value="F:peptidase activity"/>
    <property type="evidence" value="ECO:0007669"/>
    <property type="project" value="UniProtKB-KW"/>
</dbReference>
<dbReference type="PRINTS" id="PR00723">
    <property type="entry name" value="SUBTILISIN"/>
</dbReference>
<dbReference type="GO" id="GO:0006508">
    <property type="term" value="P:proteolysis"/>
    <property type="evidence" value="ECO:0007669"/>
    <property type="project" value="UniProtKB-KW"/>
</dbReference>
<evidence type="ECO:0000313" key="10">
    <source>
        <dbReference type="EMBL" id="GAA3398973.1"/>
    </source>
</evidence>
<evidence type="ECO:0000313" key="11">
    <source>
        <dbReference type="Proteomes" id="UP001501676"/>
    </source>
</evidence>
<dbReference type="SUPFAM" id="SSF52743">
    <property type="entry name" value="Subtilisin-like"/>
    <property type="match status" value="1"/>
</dbReference>
<feature type="signal peptide" evidence="8">
    <location>
        <begin position="1"/>
        <end position="25"/>
    </location>
</feature>
<sequence length="413" mass="40942">MRLTRAAAAAVVLGALLFPTSPAAAAPAAEQCAEPGTAITQVPWAQERQAPERIWPVADGSGTRVAVLASGVDAGHPQLTGRVREGENYLPGETSGADTDCEGGGTQVAGVIAAAPVQGVGFSGLAPGAAVVPYRVATSTVVENGESPESGTPATLAEAVRDATAARPDVLVVPVVTYVDDAELKAAVASAVAADIVVIAAVGDARPSGDGPALPYPAAYDGVVGVVGVNQDGALIGDGSAWPAVDLAGPGDGLVSTQIGGGLVEVAGSAIAAGYVAGTAALIRSRWPDAKAADVVRRLLATATPSAATTGNGIVNPAQAVTATMTTASPAALDAGPGEAPSAQSDDRGSTIALVAAAVLAVAAVLGVTFAVAIPRGRKRRWRPGLAPRPAEYPEDDAPAPPRMLFEDWTPRH</sequence>
<evidence type="ECO:0000256" key="6">
    <source>
        <dbReference type="SAM" id="MobiDB-lite"/>
    </source>
</evidence>
<keyword evidence="7" id="KW-0472">Membrane</keyword>
<dbReference type="EMBL" id="BAAAYN010000106">
    <property type="protein sequence ID" value="GAA3398973.1"/>
    <property type="molecule type" value="Genomic_DNA"/>
</dbReference>
<evidence type="ECO:0000256" key="1">
    <source>
        <dbReference type="ARBA" id="ARBA00011073"/>
    </source>
</evidence>
<evidence type="ECO:0000256" key="2">
    <source>
        <dbReference type="ARBA" id="ARBA00022670"/>
    </source>
</evidence>